<proteinExistence type="predicted"/>
<dbReference type="EMBL" id="AF139739">
    <property type="protein sequence ID" value="AAD42193.1"/>
    <property type="molecule type" value="Genomic_DNA"/>
</dbReference>
<dbReference type="SUPFAM" id="SSF53300">
    <property type="entry name" value="vWA-like"/>
    <property type="match status" value="1"/>
</dbReference>
<protein>
    <submittedName>
        <fullName evidence="2">Serum opacity factor</fullName>
    </submittedName>
</protein>
<evidence type="ECO:0000313" key="2">
    <source>
        <dbReference type="EMBL" id="AAD42193.1"/>
    </source>
</evidence>
<accession>Q9XCL2</accession>
<reference evidence="2" key="1">
    <citation type="submission" date="1999-03" db="EMBL/GenBank/DDBJ databases">
        <title>The relation of Streptococcus pyogenes sof and emm gene sequence types to genetically distinct strain sets.</title>
        <authorList>
            <person name="Beall B."/>
            <person name="Gherardi G."/>
            <person name="Li Z."/>
        </authorList>
    </citation>
    <scope>NUCLEOTIDE SEQUENCE</scope>
    <source>
        <strain evidence="2">SS1150 M type 78</strain>
    </source>
</reference>
<dbReference type="InterPro" id="IPR036465">
    <property type="entry name" value="vWFA_dom_sf"/>
</dbReference>
<name>Q9XCL2_STRPY</name>
<gene>
    <name evidence="2" type="primary">sof78</name>
</gene>
<sequence>IAPTVLGQEVNANAETSTTPATTTPSTSTITSGTAASVTGNEATVATATTTNGGTQSVTATSEATPQPQAQKAPATTSTSSASSSNEKSTTAATSSTPSTSSSSEANSDAKSNKVAATPPSATVASPSNGSNQGTSAETAPQMMEVEQYKIKDENSSITVADKDKQLKIRRDIDNPKDKDLFDVTREVKDNGDGTLDVTLKVTPKQIDEGADVMALLDVSKKMSEDDFKNAKEKIKKLVTTLTSKSA</sequence>
<feature type="non-terminal residue" evidence="2">
    <location>
        <position position="247"/>
    </location>
</feature>
<feature type="non-terminal residue" evidence="2">
    <location>
        <position position="1"/>
    </location>
</feature>
<evidence type="ECO:0000256" key="1">
    <source>
        <dbReference type="SAM" id="MobiDB-lite"/>
    </source>
</evidence>
<feature type="compositionally biased region" description="Polar residues" evidence="1">
    <location>
        <begin position="129"/>
        <end position="139"/>
    </location>
</feature>
<organism evidence="2">
    <name type="scientific">Streptococcus pyogenes</name>
    <dbReference type="NCBI Taxonomy" id="1314"/>
    <lineage>
        <taxon>Bacteria</taxon>
        <taxon>Bacillati</taxon>
        <taxon>Bacillota</taxon>
        <taxon>Bacilli</taxon>
        <taxon>Lactobacillales</taxon>
        <taxon>Streptococcaceae</taxon>
        <taxon>Streptococcus</taxon>
    </lineage>
</organism>
<feature type="region of interest" description="Disordered" evidence="1">
    <location>
        <begin position="1"/>
        <end position="145"/>
    </location>
</feature>
<dbReference type="AlphaFoldDB" id="Q9XCL2"/>
<feature type="compositionally biased region" description="Low complexity" evidence="1">
    <location>
        <begin position="12"/>
        <end position="128"/>
    </location>
</feature>